<evidence type="ECO:0000256" key="4">
    <source>
        <dbReference type="ARBA" id="ARBA00038161"/>
    </source>
</evidence>
<dbReference type="Gene3D" id="2.30.42.10">
    <property type="match status" value="1"/>
</dbReference>
<dbReference type="GO" id="GO:0032233">
    <property type="term" value="P:positive regulation of actin filament bundle assembly"/>
    <property type="evidence" value="ECO:0007669"/>
    <property type="project" value="TreeGrafter"/>
</dbReference>
<evidence type="ECO:0000256" key="1">
    <source>
        <dbReference type="ARBA" id="ARBA00004496"/>
    </source>
</evidence>
<gene>
    <name evidence="7" type="ORF">FSP39_020389</name>
</gene>
<proteinExistence type="inferred from homology"/>
<dbReference type="Proteomes" id="UP001186944">
    <property type="component" value="Unassembled WGS sequence"/>
</dbReference>
<keyword evidence="2" id="KW-0963">Cytoplasm</keyword>
<dbReference type="PANTHER" id="PTHR24217:SF0">
    <property type="entry name" value="PDZ DOMAIN-CONTAINING PROTEIN"/>
    <property type="match status" value="1"/>
</dbReference>
<dbReference type="SUPFAM" id="SSF50156">
    <property type="entry name" value="PDZ domain-like"/>
    <property type="match status" value="1"/>
</dbReference>
<accession>A0AA88Y9M8</accession>
<feature type="domain" description="PDZ" evidence="6">
    <location>
        <begin position="30"/>
        <end position="103"/>
    </location>
</feature>
<dbReference type="AlphaFoldDB" id="A0AA88Y9M8"/>
<feature type="region of interest" description="Disordered" evidence="5">
    <location>
        <begin position="1"/>
        <end position="23"/>
    </location>
</feature>
<dbReference type="InterPro" id="IPR051976">
    <property type="entry name" value="Synaptopodin_domain"/>
</dbReference>
<dbReference type="InterPro" id="IPR036034">
    <property type="entry name" value="PDZ_sf"/>
</dbReference>
<evidence type="ECO:0000256" key="2">
    <source>
        <dbReference type="ARBA" id="ARBA00022490"/>
    </source>
</evidence>
<comment type="subcellular location">
    <subcellularLocation>
        <location evidence="1">Cytoplasm</location>
    </subcellularLocation>
</comment>
<dbReference type="InterPro" id="IPR001478">
    <property type="entry name" value="PDZ"/>
</dbReference>
<evidence type="ECO:0000256" key="5">
    <source>
        <dbReference type="SAM" id="MobiDB-lite"/>
    </source>
</evidence>
<dbReference type="Pfam" id="PF00595">
    <property type="entry name" value="PDZ"/>
    <property type="match status" value="1"/>
</dbReference>
<dbReference type="GO" id="GO:0003779">
    <property type="term" value="F:actin binding"/>
    <property type="evidence" value="ECO:0007669"/>
    <property type="project" value="TreeGrafter"/>
</dbReference>
<comment type="caution">
    <text evidence="7">The sequence shown here is derived from an EMBL/GenBank/DDBJ whole genome shotgun (WGS) entry which is preliminary data.</text>
</comment>
<name>A0AA88Y9M8_PINIB</name>
<evidence type="ECO:0000256" key="3">
    <source>
        <dbReference type="ARBA" id="ARBA00022553"/>
    </source>
</evidence>
<keyword evidence="8" id="KW-1185">Reference proteome</keyword>
<evidence type="ECO:0000259" key="6">
    <source>
        <dbReference type="PROSITE" id="PS50106"/>
    </source>
</evidence>
<dbReference type="GO" id="GO:0030018">
    <property type="term" value="C:Z disc"/>
    <property type="evidence" value="ECO:0007669"/>
    <property type="project" value="TreeGrafter"/>
</dbReference>
<evidence type="ECO:0000313" key="7">
    <source>
        <dbReference type="EMBL" id="KAK3100457.1"/>
    </source>
</evidence>
<dbReference type="PROSITE" id="PS50106">
    <property type="entry name" value="PDZ"/>
    <property type="match status" value="1"/>
</dbReference>
<dbReference type="GO" id="GO:0005634">
    <property type="term" value="C:nucleus"/>
    <property type="evidence" value="ECO:0007669"/>
    <property type="project" value="TreeGrafter"/>
</dbReference>
<dbReference type="EMBL" id="VSWD01000006">
    <property type="protein sequence ID" value="KAK3100457.1"/>
    <property type="molecule type" value="Genomic_DNA"/>
</dbReference>
<dbReference type="SMART" id="SM00228">
    <property type="entry name" value="PDZ"/>
    <property type="match status" value="1"/>
</dbReference>
<organism evidence="7 8">
    <name type="scientific">Pinctada imbricata</name>
    <name type="common">Atlantic pearl-oyster</name>
    <name type="synonym">Pinctada martensii</name>
    <dbReference type="NCBI Taxonomy" id="66713"/>
    <lineage>
        <taxon>Eukaryota</taxon>
        <taxon>Metazoa</taxon>
        <taxon>Spiralia</taxon>
        <taxon>Lophotrochozoa</taxon>
        <taxon>Mollusca</taxon>
        <taxon>Bivalvia</taxon>
        <taxon>Autobranchia</taxon>
        <taxon>Pteriomorphia</taxon>
        <taxon>Pterioida</taxon>
        <taxon>Pterioidea</taxon>
        <taxon>Pteriidae</taxon>
        <taxon>Pinctada</taxon>
    </lineage>
</organism>
<sequence>MDESVGDEDKEKLGKGGPGTQPFQVVLKGGSPWGFTLKGGAEVQSPIQICEIEADSKAAANGNLQKDDYVLSVNHVTCQSLTEAVQLINDAFRTLTLTAWRGTSKLESSVKILRSSSFLQRAREVQERERQRLGLQDDSIVPKDTSGSGGRVKQRARRIESFQ</sequence>
<reference evidence="7" key="1">
    <citation type="submission" date="2019-08" db="EMBL/GenBank/DDBJ databases">
        <title>The improved chromosome-level genome for the pearl oyster Pinctada fucata martensii using PacBio sequencing and Hi-C.</title>
        <authorList>
            <person name="Zheng Z."/>
        </authorList>
    </citation>
    <scope>NUCLEOTIDE SEQUENCE</scope>
    <source>
        <strain evidence="7">ZZ-2019</strain>
        <tissue evidence="7">Adductor muscle</tissue>
    </source>
</reference>
<dbReference type="GO" id="GO:0015629">
    <property type="term" value="C:actin cytoskeleton"/>
    <property type="evidence" value="ECO:0007669"/>
    <property type="project" value="TreeGrafter"/>
</dbReference>
<comment type="similarity">
    <text evidence="4">Belongs to the synaptopodin family.</text>
</comment>
<dbReference type="PANTHER" id="PTHR24217">
    <property type="entry name" value="PUTATIVE-RELATED"/>
    <property type="match status" value="1"/>
</dbReference>
<feature type="region of interest" description="Disordered" evidence="5">
    <location>
        <begin position="131"/>
        <end position="163"/>
    </location>
</feature>
<evidence type="ECO:0000313" key="8">
    <source>
        <dbReference type="Proteomes" id="UP001186944"/>
    </source>
</evidence>
<protein>
    <recommendedName>
        <fullName evidence="6">PDZ domain-containing protein</fullName>
    </recommendedName>
</protein>
<keyword evidence="3" id="KW-0597">Phosphoprotein</keyword>